<organism evidence="10 11">
    <name type="scientific">Plastoroseomonas hellenica</name>
    <dbReference type="NCBI Taxonomy" id="2687306"/>
    <lineage>
        <taxon>Bacteria</taxon>
        <taxon>Pseudomonadati</taxon>
        <taxon>Pseudomonadota</taxon>
        <taxon>Alphaproteobacteria</taxon>
        <taxon>Acetobacterales</taxon>
        <taxon>Acetobacteraceae</taxon>
        <taxon>Plastoroseomonas</taxon>
    </lineage>
</organism>
<evidence type="ECO:0000259" key="9">
    <source>
        <dbReference type="Pfam" id="PF13844"/>
    </source>
</evidence>
<dbReference type="Gene3D" id="1.25.40.10">
    <property type="entry name" value="Tetratricopeptide repeat domain"/>
    <property type="match status" value="1"/>
</dbReference>
<dbReference type="RefSeq" id="WP_211855746.1">
    <property type="nucleotide sequence ID" value="NZ_JAAGBB010000045.1"/>
</dbReference>
<evidence type="ECO:0000256" key="3">
    <source>
        <dbReference type="ARBA" id="ARBA00011970"/>
    </source>
</evidence>
<keyword evidence="7 8" id="KW-0802">TPR repeat</keyword>
<proteinExistence type="inferred from homology"/>
<comment type="pathway">
    <text evidence="1">Protein modification; protein glycosylation.</text>
</comment>
<keyword evidence="6" id="KW-0677">Repeat</keyword>
<dbReference type="Pfam" id="PF13844">
    <property type="entry name" value="Glyco_transf_41"/>
    <property type="match status" value="2"/>
</dbReference>
<dbReference type="SMART" id="SM00028">
    <property type="entry name" value="TPR"/>
    <property type="match status" value="8"/>
</dbReference>
<keyword evidence="5" id="KW-0808">Transferase</keyword>
<accession>A0ABS5F5X5</accession>
<dbReference type="InterPro" id="IPR051939">
    <property type="entry name" value="Glycosyltr_41/O-GlcNAc_trsf"/>
</dbReference>
<keyword evidence="4" id="KW-0328">Glycosyltransferase</keyword>
<dbReference type="EC" id="2.4.1.255" evidence="3"/>
<evidence type="ECO:0000313" key="10">
    <source>
        <dbReference type="EMBL" id="MBR0667970.1"/>
    </source>
</evidence>
<dbReference type="Pfam" id="PF13432">
    <property type="entry name" value="TPR_16"/>
    <property type="match status" value="1"/>
</dbReference>
<dbReference type="InterPro" id="IPR019734">
    <property type="entry name" value="TPR_rpt"/>
</dbReference>
<dbReference type="InterPro" id="IPR029489">
    <property type="entry name" value="OGT/SEC/SPY_C"/>
</dbReference>
<dbReference type="Gene3D" id="3.40.50.11380">
    <property type="match status" value="1"/>
</dbReference>
<dbReference type="Proteomes" id="UP001196870">
    <property type="component" value="Unassembled WGS sequence"/>
</dbReference>
<dbReference type="EMBL" id="JAAGBB010000045">
    <property type="protein sequence ID" value="MBR0667970.1"/>
    <property type="molecule type" value="Genomic_DNA"/>
</dbReference>
<dbReference type="Gene3D" id="3.40.50.2000">
    <property type="entry name" value="Glycogen Phosphorylase B"/>
    <property type="match status" value="1"/>
</dbReference>
<dbReference type="Pfam" id="PF14559">
    <property type="entry name" value="TPR_19"/>
    <property type="match status" value="2"/>
</dbReference>
<sequence>MDQAPLSPAQADHLPPLLSEAAVDPASVAPEEAARLGRALLDSGEPTLAFPLLLRALEAEPGIAERWLAIQEALIATGMFDGAHKLIGQVQQLGFEAEVIEEMRRRLLAGTTASLSRMTPLAASSPAPAGAASAPGLAGSAAKASPQVAAKLLRARKAMASGRTADAEAEFRAILKIEPYQAEAINSLSGLLRVQDRVDDAVALLRQGIAAHPGLVALPLNLARILIDAGRHDEAERDCRTALALAPAASNTNLVMGQFFALQRQDVLAERHFRTAVQADPDSAEALVHLGKLLQRGNRQAEAEAAFRRAIALKSDRTDAYRQLADLYAKWGVPAEAEAWLRKALAIDPRNGPLWLTLTHVHFNIGQVEEALKSARAGLAVEAGNTALHNVHLFTLLHAPGRSTAEVFAAHRAFGRRLEAEAKPMRHRPDAAAAVRRPRIGLVSGDFAEHVVSAWFLPLWEKLQQRGYEIHAYATSDRDDQVTQRLRGFAAGWRVIRGLADDAAAKRIREDGIDILVDLAGHTNHNRLGIFARKPAPVQVSYLGYPATTGMSRMDYYALCGGAVPEGLCDEQFTEKLVRLPRAYMFDLQRFTASEASVIPEVRPLPALTNGHITFGSFNRISKSDQSVVDLWARAMHAVPNSHFLVAGMKGVEMVATMIARFAKAGIPEDRLMFRRHSPDYLQYHHEVDMLLDSFPYAGGTTTSIALRMGVPVLALAGDTYVSRSGIVLTHHVGLEGFVATTPEEFVARAAHWSDNLQELAAIRARLPGQMDAAMRQSDLAARGFDAAFRAMWRRFCEGQAPAAITITPEQLGGPGEEMPT</sequence>
<name>A0ABS5F5X5_9PROT</name>
<dbReference type="PROSITE" id="PS50005">
    <property type="entry name" value="TPR"/>
    <property type="match status" value="2"/>
</dbReference>
<keyword evidence="11" id="KW-1185">Reference proteome</keyword>
<comment type="similarity">
    <text evidence="2">Belongs to the glycosyltransferase 41 family. O-GlcNAc transferase subfamily.</text>
</comment>
<comment type="caution">
    <text evidence="10">The sequence shown here is derived from an EMBL/GenBank/DDBJ whole genome shotgun (WGS) entry which is preliminary data.</text>
</comment>
<evidence type="ECO:0000313" key="11">
    <source>
        <dbReference type="Proteomes" id="UP001196870"/>
    </source>
</evidence>
<dbReference type="PANTHER" id="PTHR44835">
    <property type="entry name" value="UDP-N-ACETYLGLUCOSAMINE--PEPTIDE N-ACETYLGLUCOSAMINYLTRANSFERASE SPINDLY-RELATED"/>
    <property type="match status" value="1"/>
</dbReference>
<feature type="repeat" description="TPR" evidence="8">
    <location>
        <begin position="318"/>
        <end position="351"/>
    </location>
</feature>
<protein>
    <recommendedName>
        <fullName evidence="3">protein O-GlcNAc transferase</fullName>
        <ecNumber evidence="3">2.4.1.255</ecNumber>
    </recommendedName>
</protein>
<evidence type="ECO:0000256" key="4">
    <source>
        <dbReference type="ARBA" id="ARBA00022676"/>
    </source>
</evidence>
<gene>
    <name evidence="10" type="ORF">GXW71_26685</name>
</gene>
<evidence type="ECO:0000256" key="6">
    <source>
        <dbReference type="ARBA" id="ARBA00022737"/>
    </source>
</evidence>
<dbReference type="PANTHER" id="PTHR44835:SF1">
    <property type="entry name" value="PROTEIN O-GLCNAC TRANSFERASE"/>
    <property type="match status" value="1"/>
</dbReference>
<evidence type="ECO:0000256" key="5">
    <source>
        <dbReference type="ARBA" id="ARBA00022679"/>
    </source>
</evidence>
<dbReference type="SUPFAM" id="SSF48452">
    <property type="entry name" value="TPR-like"/>
    <property type="match status" value="1"/>
</dbReference>
<feature type="domain" description="O-GlcNAc transferase C-terminal" evidence="9">
    <location>
        <begin position="607"/>
        <end position="767"/>
    </location>
</feature>
<evidence type="ECO:0000256" key="7">
    <source>
        <dbReference type="ARBA" id="ARBA00022803"/>
    </source>
</evidence>
<feature type="domain" description="O-GlcNAc transferase C-terminal" evidence="9">
    <location>
        <begin position="420"/>
        <end position="585"/>
    </location>
</feature>
<evidence type="ECO:0000256" key="1">
    <source>
        <dbReference type="ARBA" id="ARBA00004922"/>
    </source>
</evidence>
<reference evidence="11" key="1">
    <citation type="journal article" date="2021" name="Syst. Appl. Microbiol.">
        <title>Roseomonas hellenica sp. nov., isolated from roots of wild-growing Alkanna tinctoria.</title>
        <authorList>
            <person name="Rat A."/>
            <person name="Naranjo H.D."/>
            <person name="Lebbe L."/>
            <person name="Cnockaert M."/>
            <person name="Krigas N."/>
            <person name="Grigoriadou K."/>
            <person name="Maloupa E."/>
            <person name="Willems A."/>
        </authorList>
    </citation>
    <scope>NUCLEOTIDE SEQUENCE [LARGE SCALE GENOMIC DNA]</scope>
    <source>
        <strain evidence="11">LMG 31523</strain>
    </source>
</reference>
<feature type="repeat" description="TPR" evidence="8">
    <location>
        <begin position="284"/>
        <end position="317"/>
    </location>
</feature>
<evidence type="ECO:0000256" key="2">
    <source>
        <dbReference type="ARBA" id="ARBA00005386"/>
    </source>
</evidence>
<evidence type="ECO:0000256" key="8">
    <source>
        <dbReference type="PROSITE-ProRule" id="PRU00339"/>
    </source>
</evidence>
<dbReference type="InterPro" id="IPR011990">
    <property type="entry name" value="TPR-like_helical_dom_sf"/>
</dbReference>